<evidence type="ECO:0000256" key="3">
    <source>
        <dbReference type="ARBA" id="ARBA00023315"/>
    </source>
</evidence>
<protein>
    <submittedName>
        <fullName evidence="8">Putative acetyl-CoA acyltransferase</fullName>
        <ecNumber evidence="8">2.3.1.9</ecNumber>
    </submittedName>
</protein>
<dbReference type="PANTHER" id="PTHR18919:SF107">
    <property type="entry name" value="ACETYL-COA ACETYLTRANSFERASE, CYTOSOLIC"/>
    <property type="match status" value="1"/>
</dbReference>
<dbReference type="Pfam" id="PF00108">
    <property type="entry name" value="Thiolase_N"/>
    <property type="match status" value="1"/>
</dbReference>
<sequence length="434" mass="45086">MTDDSTTDVVLAAGLRLPQAKSGGAFAREDVGHLGSALVRELLARTAVDPAAIDELIAGCAGPPSDQANVARVIGLRAGLPRATPAYTVGRNCASGMQAVTSAWQQIASGRAECVLALGVEVMSAYPLIYNDKATRFFARLARARSLGQKLGAMASFRPSMLSPRIAITEGLTDPVSGMIMGSTAELLARDFGITREECDAYALKSHLRAAQARDAGRYDDEITPHLPLGSDGPSLASDDGIRADQSLQALAKLRPYFEKPDGVVTVGNACPITDGATALLVTTASKARELGLEPLARIRDFAWSGCDPARMGIGPVHATAKVLARAGMELSDVDTIELNEAFAAQVIACERAFASDEYARQHFGRDRALGEIDPAKLNPNGGAIAIGHPVGATGARLLLTSAHELVKRGGGVALATLCIGGGQGGAVLLERGA</sequence>
<name>A0A518D369_9BACT</name>
<evidence type="ECO:0000259" key="7">
    <source>
        <dbReference type="Pfam" id="PF02803"/>
    </source>
</evidence>
<evidence type="ECO:0000256" key="1">
    <source>
        <dbReference type="ARBA" id="ARBA00010982"/>
    </source>
</evidence>
<gene>
    <name evidence="8" type="ORF">Pla163_30400</name>
</gene>
<keyword evidence="3 5" id="KW-0012">Acyltransferase</keyword>
<dbReference type="InterPro" id="IPR020616">
    <property type="entry name" value="Thiolase_N"/>
</dbReference>
<evidence type="ECO:0000259" key="6">
    <source>
        <dbReference type="Pfam" id="PF00108"/>
    </source>
</evidence>
<feature type="domain" description="Thiolase C-terminal" evidence="7">
    <location>
        <begin position="294"/>
        <end position="432"/>
    </location>
</feature>
<accession>A0A518D369</accession>
<dbReference type="Pfam" id="PF02803">
    <property type="entry name" value="Thiolase_C"/>
    <property type="match status" value="1"/>
</dbReference>
<evidence type="ECO:0000256" key="2">
    <source>
        <dbReference type="ARBA" id="ARBA00022679"/>
    </source>
</evidence>
<dbReference type="CDD" id="cd00751">
    <property type="entry name" value="thiolase"/>
    <property type="match status" value="1"/>
</dbReference>
<dbReference type="RefSeq" id="WP_145190102.1">
    <property type="nucleotide sequence ID" value="NZ_CP036290.1"/>
</dbReference>
<keyword evidence="2 5" id="KW-0808">Transferase</keyword>
<feature type="active site" description="Proton acceptor" evidence="4">
    <location>
        <position position="389"/>
    </location>
</feature>
<evidence type="ECO:0000256" key="5">
    <source>
        <dbReference type="RuleBase" id="RU003557"/>
    </source>
</evidence>
<dbReference type="InterPro" id="IPR020610">
    <property type="entry name" value="Thiolase_AS"/>
</dbReference>
<dbReference type="Proteomes" id="UP000319342">
    <property type="component" value="Chromosome"/>
</dbReference>
<dbReference type="Gene3D" id="3.40.47.10">
    <property type="match status" value="1"/>
</dbReference>
<dbReference type="AlphaFoldDB" id="A0A518D369"/>
<organism evidence="8 9">
    <name type="scientific">Rohdeia mirabilis</name>
    <dbReference type="NCBI Taxonomy" id="2528008"/>
    <lineage>
        <taxon>Bacteria</taxon>
        <taxon>Pseudomonadati</taxon>
        <taxon>Planctomycetota</taxon>
        <taxon>Planctomycetia</taxon>
        <taxon>Planctomycetia incertae sedis</taxon>
        <taxon>Rohdeia</taxon>
    </lineage>
</organism>
<feature type="active site" description="Proton acceptor" evidence="4">
    <location>
        <position position="419"/>
    </location>
</feature>
<dbReference type="InterPro" id="IPR020617">
    <property type="entry name" value="Thiolase_C"/>
</dbReference>
<evidence type="ECO:0000313" key="9">
    <source>
        <dbReference type="Proteomes" id="UP000319342"/>
    </source>
</evidence>
<dbReference type="PROSITE" id="PS00737">
    <property type="entry name" value="THIOLASE_2"/>
    <property type="match status" value="1"/>
</dbReference>
<evidence type="ECO:0000256" key="4">
    <source>
        <dbReference type="PIRSR" id="PIRSR000429-1"/>
    </source>
</evidence>
<dbReference type="PROSITE" id="PS00099">
    <property type="entry name" value="THIOLASE_3"/>
    <property type="match status" value="1"/>
</dbReference>
<dbReference type="InterPro" id="IPR002155">
    <property type="entry name" value="Thiolase"/>
</dbReference>
<dbReference type="PIRSF" id="PIRSF000429">
    <property type="entry name" value="Ac-CoA_Ac_transf"/>
    <property type="match status" value="1"/>
</dbReference>
<keyword evidence="9" id="KW-1185">Reference proteome</keyword>
<dbReference type="EMBL" id="CP036290">
    <property type="protein sequence ID" value="QDU85894.1"/>
    <property type="molecule type" value="Genomic_DNA"/>
</dbReference>
<dbReference type="InterPro" id="IPR020613">
    <property type="entry name" value="Thiolase_CS"/>
</dbReference>
<dbReference type="OrthoDB" id="9764892at2"/>
<dbReference type="InterPro" id="IPR016039">
    <property type="entry name" value="Thiolase-like"/>
</dbReference>
<comment type="similarity">
    <text evidence="1 5">Belongs to the thiolase-like superfamily. Thiolase family.</text>
</comment>
<proteinExistence type="inferred from homology"/>
<dbReference type="EC" id="2.3.1.9" evidence="8"/>
<dbReference type="GO" id="GO:0003985">
    <property type="term" value="F:acetyl-CoA C-acetyltransferase activity"/>
    <property type="evidence" value="ECO:0007669"/>
    <property type="project" value="UniProtKB-EC"/>
</dbReference>
<feature type="domain" description="Thiolase N-terminal" evidence="6">
    <location>
        <begin position="9"/>
        <end position="285"/>
    </location>
</feature>
<dbReference type="SUPFAM" id="SSF53901">
    <property type="entry name" value="Thiolase-like"/>
    <property type="match status" value="2"/>
</dbReference>
<feature type="active site" description="Acyl-thioester intermediate" evidence="4">
    <location>
        <position position="93"/>
    </location>
</feature>
<dbReference type="PANTHER" id="PTHR18919">
    <property type="entry name" value="ACETYL-COA C-ACYLTRANSFERASE"/>
    <property type="match status" value="1"/>
</dbReference>
<dbReference type="NCBIfam" id="TIGR01930">
    <property type="entry name" value="AcCoA-C-Actrans"/>
    <property type="match status" value="1"/>
</dbReference>
<evidence type="ECO:0000313" key="8">
    <source>
        <dbReference type="EMBL" id="QDU85894.1"/>
    </source>
</evidence>
<reference evidence="8 9" key="1">
    <citation type="submission" date="2019-02" db="EMBL/GenBank/DDBJ databases">
        <title>Deep-cultivation of Planctomycetes and their phenomic and genomic characterization uncovers novel biology.</title>
        <authorList>
            <person name="Wiegand S."/>
            <person name="Jogler M."/>
            <person name="Boedeker C."/>
            <person name="Pinto D."/>
            <person name="Vollmers J."/>
            <person name="Rivas-Marin E."/>
            <person name="Kohn T."/>
            <person name="Peeters S.H."/>
            <person name="Heuer A."/>
            <person name="Rast P."/>
            <person name="Oberbeckmann S."/>
            <person name="Bunk B."/>
            <person name="Jeske O."/>
            <person name="Meyerdierks A."/>
            <person name="Storesund J.E."/>
            <person name="Kallscheuer N."/>
            <person name="Luecker S."/>
            <person name="Lage O.M."/>
            <person name="Pohl T."/>
            <person name="Merkel B.J."/>
            <person name="Hornburger P."/>
            <person name="Mueller R.-W."/>
            <person name="Bruemmer F."/>
            <person name="Labrenz M."/>
            <person name="Spormann A.M."/>
            <person name="Op den Camp H."/>
            <person name="Overmann J."/>
            <person name="Amann R."/>
            <person name="Jetten M.S.M."/>
            <person name="Mascher T."/>
            <person name="Medema M.H."/>
            <person name="Devos D.P."/>
            <person name="Kaster A.-K."/>
            <person name="Ovreas L."/>
            <person name="Rohde M."/>
            <person name="Galperin M.Y."/>
            <person name="Jogler C."/>
        </authorList>
    </citation>
    <scope>NUCLEOTIDE SEQUENCE [LARGE SCALE GENOMIC DNA]</scope>
    <source>
        <strain evidence="8 9">Pla163</strain>
    </source>
</reference>